<dbReference type="Pfam" id="PF13369">
    <property type="entry name" value="Transglut_core2"/>
    <property type="match status" value="1"/>
</dbReference>
<evidence type="ECO:0000313" key="3">
    <source>
        <dbReference type="Proteomes" id="UP000240493"/>
    </source>
</evidence>
<dbReference type="InterPro" id="IPR036623">
    <property type="entry name" value="Hemimethylated_DNA-bd_sf"/>
</dbReference>
<proteinExistence type="predicted"/>
<dbReference type="Pfam" id="PF08755">
    <property type="entry name" value="YccV-like"/>
    <property type="match status" value="1"/>
</dbReference>
<gene>
    <name evidence="2" type="ORF">M441DRAFT_162225</name>
</gene>
<dbReference type="Gene3D" id="1.20.1280.50">
    <property type="match status" value="1"/>
</dbReference>
<dbReference type="AlphaFoldDB" id="A0A2T3ZIR8"/>
<dbReference type="STRING" id="1042311.A0A2T3ZIR8"/>
<protein>
    <recommendedName>
        <fullName evidence="1">F-box domain-containing protein</fullName>
    </recommendedName>
</protein>
<dbReference type="InterPro" id="IPR032698">
    <property type="entry name" value="SirB1_N"/>
</dbReference>
<dbReference type="OrthoDB" id="28868at2759"/>
<dbReference type="PANTHER" id="PTHR31350:SF27">
    <property type="entry name" value="HEMIMETHYLATED DNA-BINDING DOMAIN-CONTAINING PROTEIN"/>
    <property type="match status" value="1"/>
</dbReference>
<dbReference type="EMBL" id="KZ679258">
    <property type="protein sequence ID" value="PTB44709.1"/>
    <property type="molecule type" value="Genomic_DNA"/>
</dbReference>
<dbReference type="InterPro" id="IPR011722">
    <property type="entry name" value="Hemimethylated_DNA-bd_dom"/>
</dbReference>
<dbReference type="InterPro" id="IPR001810">
    <property type="entry name" value="F-box_dom"/>
</dbReference>
<dbReference type="Pfam" id="PF12937">
    <property type="entry name" value="F-box-like"/>
    <property type="match status" value="1"/>
</dbReference>
<evidence type="ECO:0000313" key="2">
    <source>
        <dbReference type="EMBL" id="PTB44709.1"/>
    </source>
</evidence>
<dbReference type="GO" id="GO:0003677">
    <property type="term" value="F:DNA binding"/>
    <property type="evidence" value="ECO:0007669"/>
    <property type="project" value="InterPro"/>
</dbReference>
<dbReference type="Gene3D" id="2.30.30.390">
    <property type="entry name" value="Hemimethylated DNA-binding domain"/>
    <property type="match status" value="1"/>
</dbReference>
<dbReference type="PANTHER" id="PTHR31350">
    <property type="entry name" value="SI:DKEY-261L7.2"/>
    <property type="match status" value="1"/>
</dbReference>
<reference evidence="2 3" key="1">
    <citation type="submission" date="2016-07" db="EMBL/GenBank/DDBJ databases">
        <title>Multiple horizontal gene transfer events from other fungi enriched the ability of initially mycotrophic Trichoderma (Ascomycota) to feed on dead plant biomass.</title>
        <authorList>
            <consortium name="DOE Joint Genome Institute"/>
            <person name="Aerts A."/>
            <person name="Atanasova L."/>
            <person name="Chenthamara K."/>
            <person name="Zhang J."/>
            <person name="Grujic M."/>
            <person name="Henrissat B."/>
            <person name="Kuo A."/>
            <person name="Salamov A."/>
            <person name="Lipzen A."/>
            <person name="Labutti K."/>
            <person name="Barry K."/>
            <person name="Miao Y."/>
            <person name="Rahimi M.J."/>
            <person name="Shen Q."/>
            <person name="Grigoriev I.V."/>
            <person name="Kubicek C.P."/>
            <person name="Druzhinina I.S."/>
        </authorList>
    </citation>
    <scope>NUCLEOTIDE SEQUENCE [LARGE SCALE GENOMIC DNA]</scope>
    <source>
        <strain evidence="2 3">CBS 433.97</strain>
    </source>
</reference>
<dbReference type="SMART" id="SM00256">
    <property type="entry name" value="FBOX"/>
    <property type="match status" value="1"/>
</dbReference>
<keyword evidence="3" id="KW-1185">Reference proteome</keyword>
<dbReference type="SUPFAM" id="SSF81383">
    <property type="entry name" value="F-box domain"/>
    <property type="match status" value="1"/>
</dbReference>
<dbReference type="InterPro" id="IPR036047">
    <property type="entry name" value="F-box-like_dom_sf"/>
</dbReference>
<sequence length="633" mass="72568">MEHLQIKDDEPEALSLEQMPDEIIGHLLYYLSPEDNLFGVQLVSRRFYRLVNAPLLWKYYCRTSLKYWSPHHRLEERLAAPAQKTNWKRLYIRRSGLNLQVSNTLDEVIRTKVHRGRGFEAVSQLGYDAKDVLLEHCQAPTTAEDWIARRYFSNALLDAVHKHAAIQEWDSLMQSPRLSDPRLESKQLERALGAFDLFVLHDQPGDLDDITRMLDEIATSFRLSHINLQNWSTRKKSLELVRWLRARDLTGLHDPKKDYRNLRNCLIGQALRHPDHDSLPIISAAIFCCVAARLGINASSCSFPSHVHAVVSAPAGFTLDGDLVDESDSPSQRMFLDPYGSDDEVQLAHLERILAQLGFAEHTEQFITPVPASKMAIRVAHNISASLGIPGMHDQLAPRITQLLCGNSLMNAEACSYAASWALLILNRPNRTTWLDRLEKFLRRFPDVYPEDAWLVEKYLWPRFCEVVSNPRDGFGRHHNRPGGSINPWHFWQGMRDLDGTPPPVYRRDRCHNPSGPLLEIGQVFRHRRYRWLGVITSWDERMSRSNYFDLTPEVPATAPPVPPGTSRYGFFYSCIAATEPEPHVISGRNIEPISDPTLVTEDMFPTAGKYFKRFDAATCKFISNIREEFPQD</sequence>
<name>A0A2T3ZIR8_TRIA4</name>
<dbReference type="PROSITE" id="PS50181">
    <property type="entry name" value="FBOX"/>
    <property type="match status" value="1"/>
</dbReference>
<evidence type="ECO:0000259" key="1">
    <source>
        <dbReference type="PROSITE" id="PS50181"/>
    </source>
</evidence>
<dbReference type="Proteomes" id="UP000240493">
    <property type="component" value="Unassembled WGS sequence"/>
</dbReference>
<organism evidence="2 3">
    <name type="scientific">Trichoderma asperellum (strain ATCC 204424 / CBS 433.97 / NBRC 101777)</name>
    <dbReference type="NCBI Taxonomy" id="1042311"/>
    <lineage>
        <taxon>Eukaryota</taxon>
        <taxon>Fungi</taxon>
        <taxon>Dikarya</taxon>
        <taxon>Ascomycota</taxon>
        <taxon>Pezizomycotina</taxon>
        <taxon>Sordariomycetes</taxon>
        <taxon>Hypocreomycetidae</taxon>
        <taxon>Hypocreales</taxon>
        <taxon>Hypocreaceae</taxon>
        <taxon>Trichoderma</taxon>
    </lineage>
</organism>
<dbReference type="SUPFAM" id="SSF141255">
    <property type="entry name" value="YccV-like"/>
    <property type="match status" value="1"/>
</dbReference>
<feature type="domain" description="F-box" evidence="1">
    <location>
        <begin position="13"/>
        <end position="60"/>
    </location>
</feature>
<dbReference type="SMART" id="SM00992">
    <property type="entry name" value="YccV-like"/>
    <property type="match status" value="1"/>
</dbReference>
<accession>A0A2T3ZIR8</accession>